<protein>
    <recommendedName>
        <fullName evidence="10">Transport permease protein</fullName>
    </recommendedName>
</protein>
<comment type="similarity">
    <text evidence="2 10">Belongs to the ABC-2 integral membrane protein family.</text>
</comment>
<feature type="transmembrane region" description="Helical" evidence="10">
    <location>
        <begin position="133"/>
        <end position="163"/>
    </location>
</feature>
<dbReference type="EMBL" id="JAHEWX010000001">
    <property type="protein sequence ID" value="MBT1540195.1"/>
    <property type="molecule type" value="Genomic_DNA"/>
</dbReference>
<evidence type="ECO:0000256" key="1">
    <source>
        <dbReference type="ARBA" id="ARBA00004429"/>
    </source>
</evidence>
<evidence type="ECO:0000256" key="10">
    <source>
        <dbReference type="RuleBase" id="RU361157"/>
    </source>
</evidence>
<evidence type="ECO:0000256" key="2">
    <source>
        <dbReference type="ARBA" id="ARBA00007783"/>
    </source>
</evidence>
<gene>
    <name evidence="12" type="ORF">KK103_00320</name>
</gene>
<keyword evidence="7 10" id="KW-1133">Transmembrane helix</keyword>
<evidence type="ECO:0000256" key="6">
    <source>
        <dbReference type="ARBA" id="ARBA00022692"/>
    </source>
</evidence>
<sequence>MVDQARMTALAKEPLVVIGAPTSAFRGTFRELRDVFRQREMLGMLVRRDLKARYKDSALGFVWTLVRPLTQLLIYYFVIGKVLGAANGIDNFAIYVFTGLTAYTLFSEIVAGSTGSIVGNSGLIKKVYVPREVFPLASVGAALVNFTIQFAILLAATVVIGVFPWHEGLVYLIPSLAVILVYGAAIGLVLSALNVYLRDVQFVIDVGLMVLLWASPIVYSYARVVATVNADWLITAYTNNPLTLAVLGLQNAIWLHDPADVTYPEHLMLRLGIAFVIGLFCLIGAQRIFSRLQGNFAQEL</sequence>
<evidence type="ECO:0000256" key="3">
    <source>
        <dbReference type="ARBA" id="ARBA00022448"/>
    </source>
</evidence>
<dbReference type="GO" id="GO:0043190">
    <property type="term" value="C:ATP-binding cassette (ABC) transporter complex"/>
    <property type="evidence" value="ECO:0007669"/>
    <property type="project" value="InterPro"/>
</dbReference>
<feature type="transmembrane region" description="Helical" evidence="10">
    <location>
        <begin position="202"/>
        <end position="222"/>
    </location>
</feature>
<dbReference type="GeneID" id="99624037"/>
<name>A0A9Q2W341_9MICO</name>
<comment type="subcellular location">
    <subcellularLocation>
        <location evidence="1">Cell inner membrane</location>
        <topology evidence="1">Multi-pass membrane protein</topology>
    </subcellularLocation>
    <subcellularLocation>
        <location evidence="10">Cell membrane</location>
        <topology evidence="10">Multi-pass membrane protein</topology>
    </subcellularLocation>
</comment>
<dbReference type="PANTHER" id="PTHR30413:SF8">
    <property type="entry name" value="TRANSPORT PERMEASE PROTEIN"/>
    <property type="match status" value="1"/>
</dbReference>
<dbReference type="PROSITE" id="PS51012">
    <property type="entry name" value="ABC_TM2"/>
    <property type="match status" value="1"/>
</dbReference>
<evidence type="ECO:0000313" key="12">
    <source>
        <dbReference type="EMBL" id="MBT1540195.1"/>
    </source>
</evidence>
<dbReference type="GO" id="GO:0140359">
    <property type="term" value="F:ABC-type transporter activity"/>
    <property type="evidence" value="ECO:0007669"/>
    <property type="project" value="InterPro"/>
</dbReference>
<evidence type="ECO:0000256" key="9">
    <source>
        <dbReference type="ARBA" id="ARBA00023251"/>
    </source>
</evidence>
<accession>A0A9Q2W341</accession>
<keyword evidence="4 10" id="KW-1003">Cell membrane</keyword>
<dbReference type="RefSeq" id="WP_017888790.1">
    <property type="nucleotide sequence ID" value="NZ_JAHEWX010000001.1"/>
</dbReference>
<feature type="transmembrane region" description="Helical" evidence="10">
    <location>
        <begin position="169"/>
        <end position="190"/>
    </location>
</feature>
<dbReference type="GO" id="GO:0046677">
    <property type="term" value="P:response to antibiotic"/>
    <property type="evidence" value="ECO:0007669"/>
    <property type="project" value="UniProtKB-KW"/>
</dbReference>
<evidence type="ECO:0000259" key="11">
    <source>
        <dbReference type="PROSITE" id="PS51012"/>
    </source>
</evidence>
<dbReference type="AlphaFoldDB" id="A0A9Q2W341"/>
<evidence type="ECO:0000256" key="5">
    <source>
        <dbReference type="ARBA" id="ARBA00022519"/>
    </source>
</evidence>
<dbReference type="PANTHER" id="PTHR30413">
    <property type="entry name" value="INNER MEMBRANE TRANSPORT PERMEASE"/>
    <property type="match status" value="1"/>
</dbReference>
<keyword evidence="5" id="KW-0997">Cell inner membrane</keyword>
<dbReference type="InterPro" id="IPR000412">
    <property type="entry name" value="ABC_2_transport"/>
</dbReference>
<dbReference type="InterPro" id="IPR013525">
    <property type="entry name" value="ABC2_TM"/>
</dbReference>
<reference evidence="12" key="1">
    <citation type="submission" date="2021-05" db="EMBL/GenBank/DDBJ databases">
        <title>Whole genome sequence of Curtobacterium flaccumfaciens pv. flaccumfaciens strain CFBP 3417.</title>
        <authorList>
            <person name="Osdaghi E."/>
            <person name="Taghouti G."/>
            <person name="Portier P."/>
            <person name="Fazliarab A."/>
            <person name="Taghavi S.M."/>
            <person name="Briand M."/>
            <person name="Le-Saux M."/>
            <person name="Jacques M.-A."/>
        </authorList>
    </citation>
    <scope>NUCLEOTIDE SEQUENCE</scope>
    <source>
        <strain evidence="12">CFBP 3417</strain>
    </source>
</reference>
<evidence type="ECO:0000256" key="7">
    <source>
        <dbReference type="ARBA" id="ARBA00022989"/>
    </source>
</evidence>
<keyword evidence="8 10" id="KW-0472">Membrane</keyword>
<evidence type="ECO:0000256" key="8">
    <source>
        <dbReference type="ARBA" id="ARBA00023136"/>
    </source>
</evidence>
<dbReference type="InterPro" id="IPR047817">
    <property type="entry name" value="ABC2_TM_bact-type"/>
</dbReference>
<comment type="caution">
    <text evidence="12">The sequence shown here is derived from an EMBL/GenBank/DDBJ whole genome shotgun (WGS) entry which is preliminary data.</text>
</comment>
<keyword evidence="3 10" id="KW-0813">Transport</keyword>
<feature type="transmembrane region" description="Helical" evidence="10">
    <location>
        <begin position="267"/>
        <end position="285"/>
    </location>
</feature>
<dbReference type="PRINTS" id="PR00164">
    <property type="entry name" value="ABC2TRNSPORT"/>
</dbReference>
<feature type="transmembrane region" description="Helical" evidence="10">
    <location>
        <begin position="58"/>
        <end position="80"/>
    </location>
</feature>
<evidence type="ECO:0000313" key="13">
    <source>
        <dbReference type="Proteomes" id="UP000709437"/>
    </source>
</evidence>
<organism evidence="12 13">
    <name type="scientific">Curtobacterium flaccumfaciens pv. flaccumfaciens</name>
    <dbReference type="NCBI Taxonomy" id="138532"/>
    <lineage>
        <taxon>Bacteria</taxon>
        <taxon>Bacillati</taxon>
        <taxon>Actinomycetota</taxon>
        <taxon>Actinomycetes</taxon>
        <taxon>Micrococcales</taxon>
        <taxon>Microbacteriaceae</taxon>
        <taxon>Curtobacterium</taxon>
    </lineage>
</organism>
<keyword evidence="6 10" id="KW-0812">Transmembrane</keyword>
<feature type="transmembrane region" description="Helical" evidence="10">
    <location>
        <begin position="92"/>
        <end position="112"/>
    </location>
</feature>
<dbReference type="GO" id="GO:0015920">
    <property type="term" value="P:lipopolysaccharide transport"/>
    <property type="evidence" value="ECO:0007669"/>
    <property type="project" value="TreeGrafter"/>
</dbReference>
<proteinExistence type="inferred from homology"/>
<dbReference type="Proteomes" id="UP000709437">
    <property type="component" value="Unassembled WGS sequence"/>
</dbReference>
<keyword evidence="9" id="KW-0046">Antibiotic resistance</keyword>
<feature type="domain" description="ABC transmembrane type-2" evidence="11">
    <location>
        <begin position="59"/>
        <end position="292"/>
    </location>
</feature>
<evidence type="ECO:0000256" key="4">
    <source>
        <dbReference type="ARBA" id="ARBA00022475"/>
    </source>
</evidence>
<dbReference type="Pfam" id="PF01061">
    <property type="entry name" value="ABC2_membrane"/>
    <property type="match status" value="1"/>
</dbReference>